<feature type="region of interest" description="Disordered" evidence="1">
    <location>
        <begin position="50"/>
        <end position="75"/>
    </location>
</feature>
<reference evidence="2 3" key="1">
    <citation type="submission" date="2013-02" db="EMBL/GenBank/DDBJ databases">
        <title>Genome sequence of Candida maltosa Xu316, a potential industrial strain for xylitol and ethanol production.</title>
        <authorList>
            <person name="Yu J."/>
            <person name="Wang Q."/>
            <person name="Geng X."/>
            <person name="Bao W."/>
            <person name="He P."/>
            <person name="Cai J."/>
        </authorList>
    </citation>
    <scope>NUCLEOTIDE SEQUENCE [LARGE SCALE GENOMIC DNA]</scope>
    <source>
        <strain evidence="3">Xu316</strain>
    </source>
</reference>
<evidence type="ECO:0000313" key="3">
    <source>
        <dbReference type="Proteomes" id="UP000011777"/>
    </source>
</evidence>
<proteinExistence type="predicted"/>
<feature type="compositionally biased region" description="Basic and acidic residues" evidence="1">
    <location>
        <begin position="106"/>
        <end position="124"/>
    </location>
</feature>
<name>M3K707_CANMX</name>
<gene>
    <name evidence="2" type="ORF">G210_4968</name>
</gene>
<dbReference type="HOGENOM" id="CLU_1875167_0_0_1"/>
<dbReference type="Proteomes" id="UP000011777">
    <property type="component" value="Unassembled WGS sequence"/>
</dbReference>
<dbReference type="eggNOG" id="ENOG502T62B">
    <property type="taxonomic scope" value="Eukaryota"/>
</dbReference>
<feature type="non-terminal residue" evidence="2">
    <location>
        <position position="1"/>
    </location>
</feature>
<evidence type="ECO:0000256" key="1">
    <source>
        <dbReference type="SAM" id="MobiDB-lite"/>
    </source>
</evidence>
<sequence>FGIFLLFKYTVMSDTNKKDTADLSKKTADEIFVDLGGKKVPWSRINKPHAVVHPTDHHPQVDANSFPDIEPEQKQKENIKEFEQQVLQPNLHKPNVDANSFPDIEPEAKKREELLESQRAKKED</sequence>
<keyword evidence="3" id="KW-1185">Reference proteome</keyword>
<organism evidence="2 3">
    <name type="scientific">Candida maltosa (strain Xu316)</name>
    <name type="common">Yeast</name>
    <dbReference type="NCBI Taxonomy" id="1245528"/>
    <lineage>
        <taxon>Eukaryota</taxon>
        <taxon>Fungi</taxon>
        <taxon>Dikarya</taxon>
        <taxon>Ascomycota</taxon>
        <taxon>Saccharomycotina</taxon>
        <taxon>Pichiomycetes</taxon>
        <taxon>Debaryomycetaceae</taxon>
        <taxon>Candida/Lodderomyces clade</taxon>
        <taxon>Candida</taxon>
    </lineage>
</organism>
<dbReference type="AlphaFoldDB" id="M3K707"/>
<feature type="region of interest" description="Disordered" evidence="1">
    <location>
        <begin position="88"/>
        <end position="124"/>
    </location>
</feature>
<evidence type="ECO:0000313" key="2">
    <source>
        <dbReference type="EMBL" id="EMG51005.1"/>
    </source>
</evidence>
<protein>
    <submittedName>
        <fullName evidence="2">Uncharacterized protein</fullName>
    </submittedName>
</protein>
<comment type="caution">
    <text evidence="2">The sequence shown here is derived from an EMBL/GenBank/DDBJ whole genome shotgun (WGS) entry which is preliminary data.</text>
</comment>
<dbReference type="STRING" id="1245528.M3K707"/>
<dbReference type="EMBL" id="AOGT01000041">
    <property type="protein sequence ID" value="EMG51005.1"/>
    <property type="molecule type" value="Genomic_DNA"/>
</dbReference>
<accession>M3K707</accession>
<dbReference type="OMA" id="PQVDANS"/>
<dbReference type="OrthoDB" id="4082192at2759"/>